<proteinExistence type="predicted"/>
<dbReference type="AlphaFoldDB" id="A0A6A6VXE6"/>
<accession>A0A6A6VXE6</accession>
<evidence type="ECO:0000313" key="1">
    <source>
        <dbReference type="EMBL" id="KAF2754374.1"/>
    </source>
</evidence>
<organism evidence="1 2">
    <name type="scientific">Pseudovirgaria hyperparasitica</name>
    <dbReference type="NCBI Taxonomy" id="470096"/>
    <lineage>
        <taxon>Eukaryota</taxon>
        <taxon>Fungi</taxon>
        <taxon>Dikarya</taxon>
        <taxon>Ascomycota</taxon>
        <taxon>Pezizomycotina</taxon>
        <taxon>Dothideomycetes</taxon>
        <taxon>Dothideomycetes incertae sedis</taxon>
        <taxon>Acrospermales</taxon>
        <taxon>Acrospermaceae</taxon>
        <taxon>Pseudovirgaria</taxon>
    </lineage>
</organism>
<evidence type="ECO:0008006" key="3">
    <source>
        <dbReference type="Google" id="ProtNLM"/>
    </source>
</evidence>
<dbReference type="GeneID" id="54483937"/>
<keyword evidence="2" id="KW-1185">Reference proteome</keyword>
<dbReference type="Gene3D" id="3.40.50.720">
    <property type="entry name" value="NAD(P)-binding Rossmann-like Domain"/>
    <property type="match status" value="1"/>
</dbReference>
<dbReference type="PANTHER" id="PTHR40129">
    <property type="entry name" value="KETOPANTOATE REDUCTASE N-TERMINAL DOMAIN-CONTAINING PROTEIN"/>
    <property type="match status" value="1"/>
</dbReference>
<protein>
    <recommendedName>
        <fullName evidence="3">NAD(P)-binding protein</fullName>
    </recommendedName>
</protein>
<dbReference type="EMBL" id="ML996580">
    <property type="protein sequence ID" value="KAF2754374.1"/>
    <property type="molecule type" value="Genomic_DNA"/>
</dbReference>
<sequence>MSPQPPAVDILILGTSWTTTFLTPLLRAHNITHATTSTTARPGTLPFHFVPSTPSTDQDDDEVGSQAQYTALPPATLILITFPLTTASHTTQLTRHYTATHPSATPYFVLLGSTRIFTPTPSSPLSYDASSPRAVAEDTLLALYPSRATVLNLAGLYGQSSRHSARDPRSWLSRVAPGKEALGRKGALHLVHGGDVARGVLGGAKEQIWGRRWIVTDLHWYDWWELAFAWGDGRLDHGADAGKDGDGEYREWVMQLMEEHGVRALPRPVEVVGRVLDSRAFWRAVGMVPGRGHVLSVVGGEEDW</sequence>
<reference evidence="1" key="1">
    <citation type="journal article" date="2020" name="Stud. Mycol.">
        <title>101 Dothideomycetes genomes: a test case for predicting lifestyles and emergence of pathogens.</title>
        <authorList>
            <person name="Haridas S."/>
            <person name="Albert R."/>
            <person name="Binder M."/>
            <person name="Bloem J."/>
            <person name="Labutti K."/>
            <person name="Salamov A."/>
            <person name="Andreopoulos B."/>
            <person name="Baker S."/>
            <person name="Barry K."/>
            <person name="Bills G."/>
            <person name="Bluhm B."/>
            <person name="Cannon C."/>
            <person name="Castanera R."/>
            <person name="Culley D."/>
            <person name="Daum C."/>
            <person name="Ezra D."/>
            <person name="Gonzalez J."/>
            <person name="Henrissat B."/>
            <person name="Kuo A."/>
            <person name="Liang C."/>
            <person name="Lipzen A."/>
            <person name="Lutzoni F."/>
            <person name="Magnuson J."/>
            <person name="Mondo S."/>
            <person name="Nolan M."/>
            <person name="Ohm R."/>
            <person name="Pangilinan J."/>
            <person name="Park H.-J."/>
            <person name="Ramirez L."/>
            <person name="Alfaro M."/>
            <person name="Sun H."/>
            <person name="Tritt A."/>
            <person name="Yoshinaga Y."/>
            <person name="Zwiers L.-H."/>
            <person name="Turgeon B."/>
            <person name="Goodwin S."/>
            <person name="Spatafora J."/>
            <person name="Crous P."/>
            <person name="Grigoriev I."/>
        </authorList>
    </citation>
    <scope>NUCLEOTIDE SEQUENCE</scope>
    <source>
        <strain evidence="1">CBS 121739</strain>
    </source>
</reference>
<dbReference type="Proteomes" id="UP000799437">
    <property type="component" value="Unassembled WGS sequence"/>
</dbReference>
<dbReference type="RefSeq" id="XP_033596825.1">
    <property type="nucleotide sequence ID" value="XM_033742883.1"/>
</dbReference>
<dbReference type="OrthoDB" id="674948at2759"/>
<dbReference type="PANTHER" id="PTHR40129:SF2">
    <property type="entry name" value="KETOPANTOATE REDUCTASE N-TERMINAL DOMAIN-CONTAINING PROTEIN"/>
    <property type="match status" value="1"/>
</dbReference>
<evidence type="ECO:0000313" key="2">
    <source>
        <dbReference type="Proteomes" id="UP000799437"/>
    </source>
</evidence>
<name>A0A6A6VXE6_9PEZI</name>
<gene>
    <name evidence="1" type="ORF">EJ05DRAFT_468773</name>
</gene>